<dbReference type="PANTHER" id="PTHR21327:SF29">
    <property type="entry name" value="GTP CYCLOHYDROLASE-2"/>
    <property type="match status" value="1"/>
</dbReference>
<dbReference type="AlphaFoldDB" id="A0A3B0UJR0"/>
<evidence type="ECO:0000313" key="4">
    <source>
        <dbReference type="EMBL" id="VAW30938.1"/>
    </source>
</evidence>
<evidence type="ECO:0000259" key="3">
    <source>
        <dbReference type="Pfam" id="PF00925"/>
    </source>
</evidence>
<comment type="pathway">
    <text evidence="1">Cofactor biosynthesis; riboflavin biosynthesis.</text>
</comment>
<dbReference type="GO" id="GO:0009231">
    <property type="term" value="P:riboflavin biosynthetic process"/>
    <property type="evidence" value="ECO:0007669"/>
    <property type="project" value="UniProtKB-KW"/>
</dbReference>
<evidence type="ECO:0000256" key="1">
    <source>
        <dbReference type="ARBA" id="ARBA00005104"/>
    </source>
</evidence>
<keyword evidence="2" id="KW-0686">Riboflavin biosynthesis</keyword>
<dbReference type="GO" id="GO:0019238">
    <property type="term" value="F:cyclohydrolase activity"/>
    <property type="evidence" value="ECO:0007669"/>
    <property type="project" value="TreeGrafter"/>
</dbReference>
<dbReference type="SUPFAM" id="SSF142695">
    <property type="entry name" value="RibA-like"/>
    <property type="match status" value="1"/>
</dbReference>
<dbReference type="Gene3D" id="3.40.50.10990">
    <property type="entry name" value="GTP cyclohydrolase II"/>
    <property type="match status" value="1"/>
</dbReference>
<dbReference type="InterPro" id="IPR032677">
    <property type="entry name" value="GTP_cyclohydro_II"/>
</dbReference>
<reference evidence="4" key="1">
    <citation type="submission" date="2018-06" db="EMBL/GenBank/DDBJ databases">
        <authorList>
            <person name="Zhirakovskaya E."/>
        </authorList>
    </citation>
    <scope>NUCLEOTIDE SEQUENCE</scope>
</reference>
<gene>
    <name evidence="4" type="ORF">MNBD_CHLOROFLEXI01-1264</name>
</gene>
<accession>A0A3B0UJR0</accession>
<organism evidence="4">
    <name type="scientific">hydrothermal vent metagenome</name>
    <dbReference type="NCBI Taxonomy" id="652676"/>
    <lineage>
        <taxon>unclassified sequences</taxon>
        <taxon>metagenomes</taxon>
        <taxon>ecological metagenomes</taxon>
    </lineage>
</organism>
<dbReference type="Pfam" id="PF00925">
    <property type="entry name" value="GTP_cyclohydro2"/>
    <property type="match status" value="1"/>
</dbReference>
<proteinExistence type="predicted"/>
<evidence type="ECO:0000256" key="2">
    <source>
        <dbReference type="ARBA" id="ARBA00022619"/>
    </source>
</evidence>
<dbReference type="EMBL" id="UOEU01000114">
    <property type="protein sequence ID" value="VAW30938.1"/>
    <property type="molecule type" value="Genomic_DNA"/>
</dbReference>
<dbReference type="PANTHER" id="PTHR21327">
    <property type="entry name" value="GTP CYCLOHYDROLASE II-RELATED"/>
    <property type="match status" value="1"/>
</dbReference>
<dbReference type="InterPro" id="IPR036144">
    <property type="entry name" value="RibA-like_sf"/>
</dbReference>
<feature type="non-terminal residue" evidence="4">
    <location>
        <position position="53"/>
    </location>
</feature>
<protein>
    <recommendedName>
        <fullName evidence="3">GTP cyclohydrolase II domain-containing protein</fullName>
    </recommendedName>
</protein>
<name>A0A3B0UJR0_9ZZZZ</name>
<feature type="domain" description="GTP cyclohydrolase II" evidence="3">
    <location>
        <begin position="8"/>
        <end position="53"/>
    </location>
</feature>
<sequence length="53" mass="6014">MNNIVVERKTSARIPTEMGEFQLCYYKNSIDEKEHLALLFGNVVSNAATLVRV</sequence>